<dbReference type="RefSeq" id="WP_002851623.1">
    <property type="nucleotide sequence ID" value="NZ_ADKM02000112.1"/>
</dbReference>
<protein>
    <recommendedName>
        <fullName evidence="3">4-hydroxythreonine-4-phosphate dehydrogenase</fullName>
    </recommendedName>
</protein>
<dbReference type="EMBL" id="ADKM02000112">
    <property type="protein sequence ID" value="EGC02071.1"/>
    <property type="molecule type" value="Genomic_DNA"/>
</dbReference>
<reference evidence="1 2" key="1">
    <citation type="submission" date="2011-02" db="EMBL/GenBank/DDBJ databases">
        <authorList>
            <person name="Nelson K.E."/>
            <person name="Sutton G."/>
            <person name="Torralba M."/>
            <person name="Durkin S."/>
            <person name="Harkins D."/>
            <person name="Montgomery R."/>
            <person name="Ziemer C."/>
            <person name="Klaassens E."/>
            <person name="Ocuiv P."/>
            <person name="Morrison M."/>
        </authorList>
    </citation>
    <scope>NUCLEOTIDE SEQUENCE [LARGE SCALE GENOMIC DNA]</scope>
    <source>
        <strain evidence="1 2">8</strain>
    </source>
</reference>
<evidence type="ECO:0008006" key="3">
    <source>
        <dbReference type="Google" id="ProtNLM"/>
    </source>
</evidence>
<accession>E9SF73</accession>
<gene>
    <name evidence="1" type="ORF">CUS_5285</name>
</gene>
<proteinExistence type="predicted"/>
<dbReference type="AlphaFoldDB" id="E9SF73"/>
<dbReference type="OrthoDB" id="9794183at2"/>
<dbReference type="STRING" id="246199.CUS_5285"/>
<sequence length="222" mass="24388">MKNRPKLVVMLTYNDRTIPDAEKVFEECKNSKAEIFGFKEEGIPHDEVVRLFGRIKECGKQTALEVVAYDEEHCLEGARLAAECGVDHLMGTMYYDSVAEVCKRNGMEYLPYVGEITGRPSVLGGSADSMIAEARTLLEKGADGFDLLGYRYTGDAGELISRFVKETGAKTVIAGSVDSFEKLDAVKAVSAWAFTIGSAFVEERFGKGFAAQIDAVCDYMDK</sequence>
<comment type="caution">
    <text evidence="1">The sequence shown here is derived from an EMBL/GenBank/DDBJ whole genome shotgun (WGS) entry which is preliminary data.</text>
</comment>
<dbReference type="SUPFAM" id="SSF51395">
    <property type="entry name" value="FMN-linked oxidoreductases"/>
    <property type="match status" value="1"/>
</dbReference>
<name>E9SF73_RUMAL</name>
<evidence type="ECO:0000313" key="1">
    <source>
        <dbReference type="EMBL" id="EGC02071.1"/>
    </source>
</evidence>
<keyword evidence="2" id="KW-1185">Reference proteome</keyword>
<organism evidence="1 2">
    <name type="scientific">Ruminococcus albus 8</name>
    <dbReference type="NCBI Taxonomy" id="246199"/>
    <lineage>
        <taxon>Bacteria</taxon>
        <taxon>Bacillati</taxon>
        <taxon>Bacillota</taxon>
        <taxon>Clostridia</taxon>
        <taxon>Eubacteriales</taxon>
        <taxon>Oscillospiraceae</taxon>
        <taxon>Ruminococcus</taxon>
    </lineage>
</organism>
<evidence type="ECO:0000313" key="2">
    <source>
        <dbReference type="Proteomes" id="UP000004259"/>
    </source>
</evidence>
<dbReference type="eggNOG" id="COG2070">
    <property type="taxonomic scope" value="Bacteria"/>
</dbReference>
<dbReference type="Proteomes" id="UP000004259">
    <property type="component" value="Unassembled WGS sequence"/>
</dbReference>